<evidence type="ECO:0000313" key="2">
    <source>
        <dbReference type="EMBL" id="RZO20511.1"/>
    </source>
</evidence>
<dbReference type="AlphaFoldDB" id="A0A520MH58"/>
<gene>
    <name evidence="2" type="ORF">EVB03_04430</name>
</gene>
<feature type="signal peptide" evidence="1">
    <location>
        <begin position="1"/>
        <end position="21"/>
    </location>
</feature>
<organism evidence="2 3">
    <name type="scientific">SAR92 clade bacterium</name>
    <dbReference type="NCBI Taxonomy" id="2315479"/>
    <lineage>
        <taxon>Bacteria</taxon>
        <taxon>Pseudomonadati</taxon>
        <taxon>Pseudomonadota</taxon>
        <taxon>Gammaproteobacteria</taxon>
        <taxon>Cellvibrionales</taxon>
        <taxon>Porticoccaceae</taxon>
        <taxon>SAR92 clade</taxon>
    </lineage>
</organism>
<proteinExistence type="predicted"/>
<comment type="caution">
    <text evidence="2">The sequence shown here is derived from an EMBL/GenBank/DDBJ whole genome shotgun (WGS) entry which is preliminary data.</text>
</comment>
<keyword evidence="1" id="KW-0732">Signal</keyword>
<accession>A0A520MH58</accession>
<evidence type="ECO:0000256" key="1">
    <source>
        <dbReference type="SAM" id="SignalP"/>
    </source>
</evidence>
<reference evidence="2 3" key="1">
    <citation type="submission" date="2019-02" db="EMBL/GenBank/DDBJ databases">
        <title>Prokaryotic population dynamics and viral predation in marine succession experiment using metagenomics: the confinement effect.</title>
        <authorList>
            <person name="Haro-Moreno J.M."/>
            <person name="Rodriguez-Valera F."/>
            <person name="Lopez-Perez M."/>
        </authorList>
    </citation>
    <scope>NUCLEOTIDE SEQUENCE [LARGE SCALE GENOMIC DNA]</scope>
    <source>
        <strain evidence="2">MED-G170</strain>
    </source>
</reference>
<evidence type="ECO:0000313" key="3">
    <source>
        <dbReference type="Proteomes" id="UP000315889"/>
    </source>
</evidence>
<dbReference type="EMBL" id="SHBP01000004">
    <property type="protein sequence ID" value="RZO20511.1"/>
    <property type="molecule type" value="Genomic_DNA"/>
</dbReference>
<dbReference type="Proteomes" id="UP000315889">
    <property type="component" value="Unassembled WGS sequence"/>
</dbReference>
<sequence length="163" mass="17990">MKKLALTTITIIMSLGNFAYADQHSESSEAEVLEALSAYMDARNTRDFKAVIALSSKSGTLDTNSDGSFHKQPAVQTIAGWKKSGDAITQYFYPEATAIADDVVHVRFYSEGMVGSNGKMNDYRTRVTMNWVKEDGNWVLRSAHYSPASYGGVHKTQASDFED</sequence>
<protein>
    <submittedName>
        <fullName evidence="2">Nuclear transport factor 2 family protein</fullName>
    </submittedName>
</protein>
<feature type="chain" id="PRO_5021876469" evidence="1">
    <location>
        <begin position="22"/>
        <end position="163"/>
    </location>
</feature>
<dbReference type="SUPFAM" id="SSF54427">
    <property type="entry name" value="NTF2-like"/>
    <property type="match status" value="1"/>
</dbReference>
<dbReference type="InterPro" id="IPR032710">
    <property type="entry name" value="NTF2-like_dom_sf"/>
</dbReference>
<dbReference type="Gene3D" id="3.10.450.50">
    <property type="match status" value="1"/>
</dbReference>
<name>A0A520MH58_9GAMM</name>